<comment type="subcellular location">
    <subcellularLocation>
        <location evidence="1">Cell membrane</location>
        <topology evidence="1">Multi-pass membrane protein</topology>
    </subcellularLocation>
</comment>
<keyword evidence="5 8" id="KW-0812">Transmembrane</keyword>
<feature type="transmembrane region" description="Helical" evidence="8">
    <location>
        <begin position="298"/>
        <end position="319"/>
    </location>
</feature>
<evidence type="ECO:0000313" key="10">
    <source>
        <dbReference type="EMBL" id="CAB4706990.1"/>
    </source>
</evidence>
<keyword evidence="4" id="KW-0808">Transferase</keyword>
<name>A0A6J6WFG2_9ZZZZ</name>
<evidence type="ECO:0000259" key="9">
    <source>
        <dbReference type="Pfam" id="PF13231"/>
    </source>
</evidence>
<keyword evidence="3" id="KW-0328">Glycosyltransferase</keyword>
<feature type="transmembrane region" description="Helical" evidence="8">
    <location>
        <begin position="266"/>
        <end position="291"/>
    </location>
</feature>
<evidence type="ECO:0000256" key="8">
    <source>
        <dbReference type="SAM" id="Phobius"/>
    </source>
</evidence>
<feature type="transmembrane region" description="Helical" evidence="8">
    <location>
        <begin position="6"/>
        <end position="25"/>
    </location>
</feature>
<feature type="domain" description="Glycosyltransferase RgtA/B/C/D-like" evidence="9">
    <location>
        <begin position="67"/>
        <end position="222"/>
    </location>
</feature>
<keyword evidence="2" id="KW-1003">Cell membrane</keyword>
<evidence type="ECO:0000313" key="12">
    <source>
        <dbReference type="EMBL" id="CAB4809281.1"/>
    </source>
</evidence>
<gene>
    <name evidence="10" type="ORF">UFOPK2658_00154</name>
    <name evidence="11" type="ORF">UFOPK2880_01522</name>
    <name evidence="12" type="ORF">UFOPK3004_01120</name>
    <name evidence="13" type="ORF">UFOPK3494_01197</name>
    <name evidence="14" type="ORF">UFOPK4134_00091</name>
</gene>
<feature type="transmembrane region" description="Helical" evidence="8">
    <location>
        <begin position="67"/>
        <end position="91"/>
    </location>
</feature>
<keyword evidence="7 8" id="KW-0472">Membrane</keyword>
<organism evidence="11">
    <name type="scientific">freshwater metagenome</name>
    <dbReference type="NCBI Taxonomy" id="449393"/>
    <lineage>
        <taxon>unclassified sequences</taxon>
        <taxon>metagenomes</taxon>
        <taxon>ecological metagenomes</taxon>
    </lineage>
</organism>
<dbReference type="EMBL" id="CAFBMF010000082">
    <property type="protein sequence ID" value="CAB4905795.1"/>
    <property type="molecule type" value="Genomic_DNA"/>
</dbReference>
<feature type="transmembrane region" description="Helical" evidence="8">
    <location>
        <begin position="176"/>
        <end position="196"/>
    </location>
</feature>
<evidence type="ECO:0000256" key="3">
    <source>
        <dbReference type="ARBA" id="ARBA00022676"/>
    </source>
</evidence>
<feature type="transmembrane region" description="Helical" evidence="8">
    <location>
        <begin position="136"/>
        <end position="156"/>
    </location>
</feature>
<dbReference type="PANTHER" id="PTHR33908:SF11">
    <property type="entry name" value="MEMBRANE PROTEIN"/>
    <property type="match status" value="1"/>
</dbReference>
<dbReference type="EMBL" id="CAEZYH010000003">
    <property type="protein sequence ID" value="CAB4706990.1"/>
    <property type="molecule type" value="Genomic_DNA"/>
</dbReference>
<evidence type="ECO:0000256" key="2">
    <source>
        <dbReference type="ARBA" id="ARBA00022475"/>
    </source>
</evidence>
<feature type="transmembrane region" description="Helical" evidence="8">
    <location>
        <begin position="203"/>
        <end position="222"/>
    </location>
</feature>
<evidence type="ECO:0000256" key="4">
    <source>
        <dbReference type="ARBA" id="ARBA00022679"/>
    </source>
</evidence>
<evidence type="ECO:0000256" key="1">
    <source>
        <dbReference type="ARBA" id="ARBA00004651"/>
    </source>
</evidence>
<protein>
    <submittedName>
        <fullName evidence="11">Unannotated protein</fullName>
    </submittedName>
</protein>
<evidence type="ECO:0000313" key="11">
    <source>
        <dbReference type="EMBL" id="CAB4782276.1"/>
    </source>
</evidence>
<evidence type="ECO:0000256" key="6">
    <source>
        <dbReference type="ARBA" id="ARBA00022989"/>
    </source>
</evidence>
<dbReference type="GO" id="GO:0008610">
    <property type="term" value="P:lipid biosynthetic process"/>
    <property type="evidence" value="ECO:0007669"/>
    <property type="project" value="UniProtKB-ARBA"/>
</dbReference>
<feature type="transmembrane region" description="Helical" evidence="8">
    <location>
        <begin position="355"/>
        <end position="375"/>
    </location>
</feature>
<dbReference type="Pfam" id="PF13231">
    <property type="entry name" value="PMT_2"/>
    <property type="match status" value="1"/>
</dbReference>
<proteinExistence type="predicted"/>
<evidence type="ECO:0000256" key="5">
    <source>
        <dbReference type="ARBA" id="ARBA00022692"/>
    </source>
</evidence>
<keyword evidence="6 8" id="KW-1133">Transmembrane helix</keyword>
<evidence type="ECO:0000256" key="7">
    <source>
        <dbReference type="ARBA" id="ARBA00023136"/>
    </source>
</evidence>
<accession>A0A6J6WFG2</accession>
<dbReference type="PANTHER" id="PTHR33908">
    <property type="entry name" value="MANNOSYLTRANSFERASE YKCB-RELATED"/>
    <property type="match status" value="1"/>
</dbReference>
<dbReference type="AlphaFoldDB" id="A0A6J6WFG2"/>
<reference evidence="11" key="1">
    <citation type="submission" date="2020-05" db="EMBL/GenBank/DDBJ databases">
        <authorList>
            <person name="Chiriac C."/>
            <person name="Salcher M."/>
            <person name="Ghai R."/>
            <person name="Kavagutti S V."/>
        </authorList>
    </citation>
    <scope>NUCLEOTIDE SEQUENCE</scope>
</reference>
<sequence length="505" mass="55598">MTKSRLLTIAAVIVGVFGLLIRLHLLRTPAGMMNADEAYTGLQSLAILRGDLPTVIRGAGYTAVLDSYFFAPFVWIFGAHVVPLKLLSSLWWSGAAVLMYGLAKRFVGRSWGLLAASMVWVAPGALMLLSTRAYEAYGLGLLTSIFTALATIRVVTNQEFSRRWVMLAGAGAGLAFYLHPMFIAVALPMVLVACWVHRRDIRGWWIPAVGSAVFVNIPLLFWNVRHSWPSLSQPAPATESAITRLGRFFSGLLPRAFGLRDPGGEWIWGSVSIVLYIVLLALIVWGIFGLARLGPRGLVLALPTVLCWPILSLFSNMGFVDDGRYAIVGFPFLIIALVMGLRSLVILVKWTQFTGYVAPAIAGVLWVAVFLIPWVKDYAPDVVDDPNANVQAIVDVLVAEKYSYAAGNYWLTLPIEYQSDRQVVTAVAGHPWGVIFPWQPQFPWGVRFSDTQAEVMAAYPSDVAYVFLPGDEQVGALRLPVEEYERREVGGAVLYLPLMHSEVPE</sequence>
<evidence type="ECO:0000313" key="13">
    <source>
        <dbReference type="EMBL" id="CAB4905795.1"/>
    </source>
</evidence>
<feature type="transmembrane region" description="Helical" evidence="8">
    <location>
        <begin position="111"/>
        <end position="129"/>
    </location>
</feature>
<dbReference type="InterPro" id="IPR038731">
    <property type="entry name" value="RgtA/B/C-like"/>
</dbReference>
<dbReference type="EMBL" id="CAEZZP010000121">
    <property type="protein sequence ID" value="CAB4782276.1"/>
    <property type="molecule type" value="Genomic_DNA"/>
</dbReference>
<dbReference type="GO" id="GO:0005886">
    <property type="term" value="C:plasma membrane"/>
    <property type="evidence" value="ECO:0007669"/>
    <property type="project" value="UniProtKB-SubCell"/>
</dbReference>
<feature type="transmembrane region" description="Helical" evidence="8">
    <location>
        <begin position="325"/>
        <end position="348"/>
    </location>
</feature>
<dbReference type="InterPro" id="IPR050297">
    <property type="entry name" value="LipidA_mod_glycosyltrf_83"/>
</dbReference>
<dbReference type="GO" id="GO:0016763">
    <property type="term" value="F:pentosyltransferase activity"/>
    <property type="evidence" value="ECO:0007669"/>
    <property type="project" value="TreeGrafter"/>
</dbReference>
<evidence type="ECO:0000313" key="14">
    <source>
        <dbReference type="EMBL" id="CAB5017854.1"/>
    </source>
</evidence>
<dbReference type="EMBL" id="CAFBPS010000003">
    <property type="protein sequence ID" value="CAB5017854.1"/>
    <property type="molecule type" value="Genomic_DNA"/>
</dbReference>
<dbReference type="EMBL" id="CAFAAL010000101">
    <property type="protein sequence ID" value="CAB4809281.1"/>
    <property type="molecule type" value="Genomic_DNA"/>
</dbReference>